<accession>A0ABX0WBL9</accession>
<dbReference type="Gene3D" id="3.20.20.480">
    <property type="entry name" value="Trimethylamine methyltransferase-like"/>
    <property type="match status" value="1"/>
</dbReference>
<dbReference type="Pfam" id="PF06253">
    <property type="entry name" value="MTTB"/>
    <property type="match status" value="1"/>
</dbReference>
<dbReference type="InterPro" id="IPR038601">
    <property type="entry name" value="MttB-like_sf"/>
</dbReference>
<name>A0ABX0WBL9_9RHOB</name>
<feature type="compositionally biased region" description="Polar residues" evidence="4">
    <location>
        <begin position="1"/>
        <end position="10"/>
    </location>
</feature>
<evidence type="ECO:0000256" key="1">
    <source>
        <dbReference type="ARBA" id="ARBA00007137"/>
    </source>
</evidence>
<feature type="region of interest" description="Disordered" evidence="4">
    <location>
        <begin position="1"/>
        <end position="23"/>
    </location>
</feature>
<evidence type="ECO:0000313" key="6">
    <source>
        <dbReference type="Proteomes" id="UP001429564"/>
    </source>
</evidence>
<protein>
    <recommendedName>
        <fullName evidence="7">Trimethylamine methyltransferase</fullName>
    </recommendedName>
</protein>
<keyword evidence="3" id="KW-0808">Transferase</keyword>
<evidence type="ECO:0000313" key="5">
    <source>
        <dbReference type="EMBL" id="NIZ63071.1"/>
    </source>
</evidence>
<comment type="caution">
    <text evidence="5">The sequence shown here is derived from an EMBL/GenBank/DDBJ whole genome shotgun (WGS) entry which is preliminary data.</text>
</comment>
<organism evidence="5 6">
    <name type="scientific">Parasedimentitalea denitrificans</name>
    <dbReference type="NCBI Taxonomy" id="2211118"/>
    <lineage>
        <taxon>Bacteria</taxon>
        <taxon>Pseudomonadati</taxon>
        <taxon>Pseudomonadota</taxon>
        <taxon>Alphaproteobacteria</taxon>
        <taxon>Rhodobacterales</taxon>
        <taxon>Paracoccaceae</taxon>
        <taxon>Parasedimentitalea</taxon>
    </lineage>
</organism>
<keyword evidence="6" id="KW-1185">Reference proteome</keyword>
<dbReference type="Proteomes" id="UP001429564">
    <property type="component" value="Unassembled WGS sequence"/>
</dbReference>
<proteinExistence type="inferred from homology"/>
<sequence length="525" mass="56422">MSMVESTVTPTPKRRGRKNPPITRSAADAFSMEHVIGPRAGFGFLDSDRMAFMKERVFRLLAEYGVMVVHPVAQEALKRAGATEGAEAGRLRMPRAMVEEALAATPKQARLCGKTRDRDLTIPRLDGGFVLRTGTGGHGYVDPRDASYRNMDLKAAGEIAAVADQLDQVGYIAHPFVHGVPEVTADIHSYAKITSHTTKHTWMQPYQKENIDYLLKIAAIAAGGDDELRANPSTSCITCSFSPLEFKYMDTEVIIKCGQYGVPVHACSLPSAGGTAPLSVSALSLMAVTEVVGMITMAHVLSPGLPIIATPLMFALDMRTGSALQSSVEAMQAASLSAQLAKHGFGLMAHTYGAGSDTPDADHQSMAERAMLMQTVALSGADILGGVGQLECATVFSPVQAVLDNEIGAMTSRFLRVPDISEDSMNWDEMCKVAVGGHFLDSNHTVSGCRDQMVPKVFQRMGRDDYEASDRRGAFEEARDTALAYIAAAPEQGVLNEDQNKEIAALALAADKHIVEVYKGKVETI</sequence>
<comment type="similarity">
    <text evidence="1">Belongs to the trimethylamine methyltransferase family.</text>
</comment>
<evidence type="ECO:0000256" key="3">
    <source>
        <dbReference type="ARBA" id="ARBA00022679"/>
    </source>
</evidence>
<evidence type="ECO:0000256" key="4">
    <source>
        <dbReference type="SAM" id="MobiDB-lite"/>
    </source>
</evidence>
<evidence type="ECO:0008006" key="7">
    <source>
        <dbReference type="Google" id="ProtNLM"/>
    </source>
</evidence>
<reference evidence="5 6" key="1">
    <citation type="submission" date="2018-05" db="EMBL/GenBank/DDBJ databases">
        <authorList>
            <person name="Zhang Y.-J."/>
        </authorList>
    </citation>
    <scope>NUCLEOTIDE SEQUENCE [LARGE SCALE GENOMIC DNA]</scope>
    <source>
        <strain evidence="5 6">CY04</strain>
    </source>
</reference>
<gene>
    <name evidence="5" type="ORF">DL239_19065</name>
</gene>
<evidence type="ECO:0000256" key="2">
    <source>
        <dbReference type="ARBA" id="ARBA00022603"/>
    </source>
</evidence>
<dbReference type="EMBL" id="QHLQ01000027">
    <property type="protein sequence ID" value="NIZ63071.1"/>
    <property type="molecule type" value="Genomic_DNA"/>
</dbReference>
<dbReference type="InterPro" id="IPR010426">
    <property type="entry name" value="MTTB_MeTrfase"/>
</dbReference>
<keyword evidence="2" id="KW-0489">Methyltransferase</keyword>